<dbReference type="Pfam" id="PF08897">
    <property type="entry name" value="DUF1841"/>
    <property type="match status" value="1"/>
</dbReference>
<name>A0A7W9TM52_CASDE</name>
<dbReference type="InterPro" id="IPR014993">
    <property type="entry name" value="DUF1841"/>
</dbReference>
<protein>
    <recommendedName>
        <fullName evidence="3">DUF1841 family protein</fullName>
    </recommendedName>
</protein>
<organism evidence="1 2">
    <name type="scientific">Castellaniella defragrans</name>
    <name type="common">Alcaligenes defragrans</name>
    <dbReference type="NCBI Taxonomy" id="75697"/>
    <lineage>
        <taxon>Bacteria</taxon>
        <taxon>Pseudomonadati</taxon>
        <taxon>Pseudomonadota</taxon>
        <taxon>Betaproteobacteria</taxon>
        <taxon>Burkholderiales</taxon>
        <taxon>Alcaligenaceae</taxon>
        <taxon>Castellaniella</taxon>
    </lineage>
</organism>
<evidence type="ECO:0000313" key="1">
    <source>
        <dbReference type="EMBL" id="MBB6082901.1"/>
    </source>
</evidence>
<evidence type="ECO:0008006" key="3">
    <source>
        <dbReference type="Google" id="ProtNLM"/>
    </source>
</evidence>
<sequence>MDDPARLFHTLMFNPSKEQVRAFFTDAWRKRREGGVLTPLETMAADLIERHPEYHADLQDPDAAERDYTVEAGRTNPFLHLSMHLAIQEQLSIDHPPGIRAAWNALLRSHDEHEAAHVIMEALGEVVWEAQRLGKPLDNERYLDLIRRHATHDR</sequence>
<proteinExistence type="predicted"/>
<comment type="caution">
    <text evidence="1">The sequence shown here is derived from an EMBL/GenBank/DDBJ whole genome shotgun (WGS) entry which is preliminary data.</text>
</comment>
<accession>A0A7W9TM52</accession>
<reference evidence="1 2" key="1">
    <citation type="submission" date="2020-08" db="EMBL/GenBank/DDBJ databases">
        <title>Genomic Encyclopedia of Type Strains, Phase IV (KMG-IV): sequencing the most valuable type-strain genomes for metagenomic binning, comparative biology and taxonomic classification.</title>
        <authorList>
            <person name="Goeker M."/>
        </authorList>
    </citation>
    <scope>NUCLEOTIDE SEQUENCE [LARGE SCALE GENOMIC DNA]</scope>
    <source>
        <strain evidence="1 2">DSM 12141</strain>
    </source>
</reference>
<dbReference type="AlphaFoldDB" id="A0A7W9TM52"/>
<gene>
    <name evidence="1" type="ORF">HNR28_000930</name>
</gene>
<evidence type="ECO:0000313" key="2">
    <source>
        <dbReference type="Proteomes" id="UP000541136"/>
    </source>
</evidence>
<dbReference type="Proteomes" id="UP000541136">
    <property type="component" value="Unassembled WGS sequence"/>
</dbReference>
<dbReference type="EMBL" id="JACHIB010000004">
    <property type="protein sequence ID" value="MBB6082901.1"/>
    <property type="molecule type" value="Genomic_DNA"/>
</dbReference>